<dbReference type="EMBL" id="ABVL01000005">
    <property type="protein sequence ID" value="EDY20354.1"/>
    <property type="molecule type" value="Genomic_DNA"/>
</dbReference>
<comment type="caution">
    <text evidence="2">The sequence shown here is derived from an EMBL/GenBank/DDBJ whole genome shotgun (WGS) entry which is preliminary data.</text>
</comment>
<feature type="transmembrane region" description="Helical" evidence="1">
    <location>
        <begin position="118"/>
        <end position="139"/>
    </location>
</feature>
<feature type="transmembrane region" description="Helical" evidence="1">
    <location>
        <begin position="262"/>
        <end position="282"/>
    </location>
</feature>
<keyword evidence="3" id="KW-1185">Reference proteome</keyword>
<dbReference type="STRING" id="497964.CfE428DRAFT_2278"/>
<evidence type="ECO:0000313" key="3">
    <source>
        <dbReference type="Proteomes" id="UP000005824"/>
    </source>
</evidence>
<feature type="transmembrane region" description="Helical" evidence="1">
    <location>
        <begin position="145"/>
        <end position="167"/>
    </location>
</feature>
<dbReference type="InParanoid" id="B4D040"/>
<feature type="transmembrane region" description="Helical" evidence="1">
    <location>
        <begin position="194"/>
        <end position="217"/>
    </location>
</feature>
<organism evidence="2 3">
    <name type="scientific">Chthoniobacter flavus Ellin428</name>
    <dbReference type="NCBI Taxonomy" id="497964"/>
    <lineage>
        <taxon>Bacteria</taxon>
        <taxon>Pseudomonadati</taxon>
        <taxon>Verrucomicrobiota</taxon>
        <taxon>Spartobacteria</taxon>
        <taxon>Chthoniobacterales</taxon>
        <taxon>Chthoniobacteraceae</taxon>
        <taxon>Chthoniobacter</taxon>
    </lineage>
</organism>
<name>B4D040_9BACT</name>
<sequence length="287" mass="30892">MAAIYIQFFLHGLCEWAAVWAVAIWVAQGWTENPAPFPVEWVRHPQRVWLMVACGIAPALFYLVLHPLLMQLYTNRALVGLWVPISYGLSVIYGLFLGVAACCCVAPSSAQQELRAGLAATVSAAVIVVSYTLGAAFHFQLFLHALVAMAIALAILFIARLIIAVTLPQPAASLQPPPLSMDPAEAALVRPRRLWLAVIIGFLPTALFLTTLTIAFSKSFNIDQDTGKTLLWLCAAVSVVCCFTASILLFKRSTGGAIAGGILLLLLNAFMGFFFGCCASLSGTSFR</sequence>
<gene>
    <name evidence="2" type="ORF">CfE428DRAFT_2278</name>
</gene>
<evidence type="ECO:0000256" key="1">
    <source>
        <dbReference type="SAM" id="Phobius"/>
    </source>
</evidence>
<reference evidence="2 3" key="1">
    <citation type="journal article" date="2011" name="J. Bacteriol.">
        <title>Genome sequence of Chthoniobacter flavus Ellin428, an aerobic heterotrophic soil bacterium.</title>
        <authorList>
            <person name="Kant R."/>
            <person name="van Passel M.W."/>
            <person name="Palva A."/>
            <person name="Lucas S."/>
            <person name="Lapidus A."/>
            <person name="Glavina Del Rio T."/>
            <person name="Dalin E."/>
            <person name="Tice H."/>
            <person name="Bruce D."/>
            <person name="Goodwin L."/>
            <person name="Pitluck S."/>
            <person name="Larimer F.W."/>
            <person name="Land M.L."/>
            <person name="Hauser L."/>
            <person name="Sangwan P."/>
            <person name="de Vos W.M."/>
            <person name="Janssen P.H."/>
            <person name="Smidt H."/>
        </authorList>
    </citation>
    <scope>NUCLEOTIDE SEQUENCE [LARGE SCALE GENOMIC DNA]</scope>
    <source>
        <strain evidence="2 3">Ellin428</strain>
    </source>
</reference>
<feature type="transmembrane region" description="Helical" evidence="1">
    <location>
        <begin position="85"/>
        <end position="106"/>
    </location>
</feature>
<proteinExistence type="predicted"/>
<keyword evidence="1" id="KW-0472">Membrane</keyword>
<feature type="transmembrane region" description="Helical" evidence="1">
    <location>
        <begin position="229"/>
        <end position="250"/>
    </location>
</feature>
<protein>
    <submittedName>
        <fullName evidence="2">Uncharacterized protein</fullName>
    </submittedName>
</protein>
<evidence type="ECO:0000313" key="2">
    <source>
        <dbReference type="EMBL" id="EDY20354.1"/>
    </source>
</evidence>
<keyword evidence="1" id="KW-1133">Transmembrane helix</keyword>
<accession>B4D040</accession>
<dbReference type="RefSeq" id="WP_006979603.1">
    <property type="nucleotide sequence ID" value="NZ_ABVL01000005.1"/>
</dbReference>
<keyword evidence="1" id="KW-0812">Transmembrane</keyword>
<dbReference type="AlphaFoldDB" id="B4D040"/>
<dbReference type="Proteomes" id="UP000005824">
    <property type="component" value="Unassembled WGS sequence"/>
</dbReference>
<feature type="transmembrane region" description="Helical" evidence="1">
    <location>
        <begin position="6"/>
        <end position="27"/>
    </location>
</feature>
<feature type="transmembrane region" description="Helical" evidence="1">
    <location>
        <begin position="48"/>
        <end position="65"/>
    </location>
</feature>